<dbReference type="PROSITE" id="PS50011">
    <property type="entry name" value="PROTEIN_KINASE_DOM"/>
    <property type="match status" value="1"/>
</dbReference>
<accession>A0AAW0NKE7</accession>
<organism evidence="3 4">
    <name type="scientific">Mugilogobius chulae</name>
    <name type="common">yellowstripe goby</name>
    <dbReference type="NCBI Taxonomy" id="88201"/>
    <lineage>
        <taxon>Eukaryota</taxon>
        <taxon>Metazoa</taxon>
        <taxon>Chordata</taxon>
        <taxon>Craniata</taxon>
        <taxon>Vertebrata</taxon>
        <taxon>Euteleostomi</taxon>
        <taxon>Actinopterygii</taxon>
        <taxon>Neopterygii</taxon>
        <taxon>Teleostei</taxon>
        <taxon>Neoteleostei</taxon>
        <taxon>Acanthomorphata</taxon>
        <taxon>Gobiaria</taxon>
        <taxon>Gobiiformes</taxon>
        <taxon>Gobioidei</taxon>
        <taxon>Gobiidae</taxon>
        <taxon>Gobionellinae</taxon>
        <taxon>Mugilogobius</taxon>
    </lineage>
</organism>
<dbReference type="InterPro" id="IPR051681">
    <property type="entry name" value="Ser/Thr_Kinases-Pseudokinases"/>
</dbReference>
<dbReference type="Pfam" id="PF07714">
    <property type="entry name" value="PK_Tyr_Ser-Thr"/>
    <property type="match status" value="1"/>
</dbReference>
<protein>
    <recommendedName>
        <fullName evidence="2">Protein kinase domain-containing protein</fullName>
    </recommendedName>
</protein>
<evidence type="ECO:0000313" key="4">
    <source>
        <dbReference type="Proteomes" id="UP001460270"/>
    </source>
</evidence>
<dbReference type="AlphaFoldDB" id="A0AAW0NKE7"/>
<keyword evidence="1" id="KW-0175">Coiled coil</keyword>
<dbReference type="InterPro" id="IPR000719">
    <property type="entry name" value="Prot_kinase_dom"/>
</dbReference>
<dbReference type="PANTHER" id="PTHR44329:SF30">
    <property type="entry name" value="MITOGEN-ACTIVATED PROTEIN KINASE KINASE KINASE 21"/>
    <property type="match status" value="1"/>
</dbReference>
<dbReference type="Gene3D" id="1.10.510.10">
    <property type="entry name" value="Transferase(Phosphotransferase) domain 1"/>
    <property type="match status" value="1"/>
</dbReference>
<evidence type="ECO:0000259" key="2">
    <source>
        <dbReference type="PROSITE" id="PS50011"/>
    </source>
</evidence>
<dbReference type="InterPro" id="IPR011009">
    <property type="entry name" value="Kinase-like_dom_sf"/>
</dbReference>
<evidence type="ECO:0000256" key="1">
    <source>
        <dbReference type="SAM" id="Coils"/>
    </source>
</evidence>
<comment type="caution">
    <text evidence="3">The sequence shown here is derived from an EMBL/GenBank/DDBJ whole genome shotgun (WGS) entry which is preliminary data.</text>
</comment>
<reference evidence="4" key="1">
    <citation type="submission" date="2024-04" db="EMBL/GenBank/DDBJ databases">
        <title>Salinicola lusitanus LLJ914,a marine bacterium isolated from the Okinawa Trough.</title>
        <authorList>
            <person name="Li J."/>
        </authorList>
    </citation>
    <scope>NUCLEOTIDE SEQUENCE [LARGE SCALE GENOMIC DNA]</scope>
</reference>
<dbReference type="Proteomes" id="UP001460270">
    <property type="component" value="Unassembled WGS sequence"/>
</dbReference>
<dbReference type="InterPro" id="IPR001245">
    <property type="entry name" value="Ser-Thr/Tyr_kinase_cat_dom"/>
</dbReference>
<dbReference type="GO" id="GO:0004706">
    <property type="term" value="F:JUN kinase kinase kinase activity"/>
    <property type="evidence" value="ECO:0007669"/>
    <property type="project" value="TreeGrafter"/>
</dbReference>
<feature type="coiled-coil region" evidence="1">
    <location>
        <begin position="124"/>
        <end position="151"/>
    </location>
</feature>
<name>A0AAW0NKE7_9GOBI</name>
<gene>
    <name evidence="3" type="ORF">WMY93_018815</name>
</gene>
<dbReference type="GO" id="GO:0005524">
    <property type="term" value="F:ATP binding"/>
    <property type="evidence" value="ECO:0007669"/>
    <property type="project" value="InterPro"/>
</dbReference>
<dbReference type="SUPFAM" id="SSF56112">
    <property type="entry name" value="Protein kinase-like (PK-like)"/>
    <property type="match status" value="1"/>
</dbReference>
<feature type="domain" description="Protein kinase" evidence="2">
    <location>
        <begin position="1"/>
        <end position="159"/>
    </location>
</feature>
<sequence length="344" mass="38247">MSAAGTYSWMAPEVIKSSLFSKGSDVWSYGVLLWELLTGEVPYRGIDGLAVAYGVAVNKLTLPIPSTCPEPFAKLMENAGIRTLMCAPSFSCILEQLSAIEEAVMATMPQDSFHIMQDDWRVGIQEMFDELRTKEKELRSREEELTRAALQQKSQEEHLKRREQQLAEREINVLERELNILIFQLNKDKPNVKKRKGKFKRSRLKLKDGNRISLPSVDNSETQLELTAPEADPTLDPSAVPSLQAEPSFMSRHWKIIHRAAVFKLLSRFLLAPGASSLSTTIVQSGRGHKKHCESISTPPLSLRPFCAHTGTATNCLCVTGGNCGEARAKLPCNTLLSFSNTSS</sequence>
<proteinExistence type="predicted"/>
<dbReference type="PANTHER" id="PTHR44329">
    <property type="entry name" value="SERINE/THREONINE-PROTEIN KINASE TNNI3K-RELATED"/>
    <property type="match status" value="1"/>
</dbReference>
<evidence type="ECO:0000313" key="3">
    <source>
        <dbReference type="EMBL" id="KAK7902046.1"/>
    </source>
</evidence>
<dbReference type="EMBL" id="JBBPFD010000013">
    <property type="protein sequence ID" value="KAK7902046.1"/>
    <property type="molecule type" value="Genomic_DNA"/>
</dbReference>
<keyword evidence="4" id="KW-1185">Reference proteome</keyword>